<gene>
    <name evidence="2" type="ORF">Adt_31041</name>
</gene>
<dbReference type="Gene3D" id="3.40.50.300">
    <property type="entry name" value="P-loop containing nucleotide triphosphate hydrolases"/>
    <property type="match status" value="1"/>
</dbReference>
<accession>A0ABD1RCZ3</accession>
<dbReference type="PRINTS" id="PR00449">
    <property type="entry name" value="RASTRNSFRMNG"/>
</dbReference>
<dbReference type="PANTHER" id="PTHR47978">
    <property type="match status" value="1"/>
</dbReference>
<dbReference type="EMBL" id="JBFOLK010000009">
    <property type="protein sequence ID" value="KAL2486285.1"/>
    <property type="molecule type" value="Genomic_DNA"/>
</dbReference>
<dbReference type="InterPro" id="IPR027417">
    <property type="entry name" value="P-loop_NTPase"/>
</dbReference>
<keyword evidence="3" id="KW-1185">Reference proteome</keyword>
<reference evidence="3" key="1">
    <citation type="submission" date="2024-07" db="EMBL/GenBank/DDBJ databases">
        <title>Two chromosome-level genome assemblies of Korean endemic species Abeliophyllum distichum and Forsythia ovata (Oleaceae).</title>
        <authorList>
            <person name="Jang H."/>
        </authorList>
    </citation>
    <scope>NUCLEOTIDE SEQUENCE [LARGE SCALE GENOMIC DNA]</scope>
</reference>
<dbReference type="PROSITE" id="PS51421">
    <property type="entry name" value="RAS"/>
    <property type="match status" value="1"/>
</dbReference>
<dbReference type="Proteomes" id="UP001604336">
    <property type="component" value="Unassembled WGS sequence"/>
</dbReference>
<dbReference type="InterPro" id="IPR001806">
    <property type="entry name" value="Small_GTPase"/>
</dbReference>
<name>A0ABD1RCZ3_9LAMI</name>
<comment type="caution">
    <text evidence="2">The sequence shown here is derived from an EMBL/GenBank/DDBJ whole genome shotgun (WGS) entry which is preliminary data.</text>
</comment>
<organism evidence="2 3">
    <name type="scientific">Abeliophyllum distichum</name>
    <dbReference type="NCBI Taxonomy" id="126358"/>
    <lineage>
        <taxon>Eukaryota</taxon>
        <taxon>Viridiplantae</taxon>
        <taxon>Streptophyta</taxon>
        <taxon>Embryophyta</taxon>
        <taxon>Tracheophyta</taxon>
        <taxon>Spermatophyta</taxon>
        <taxon>Magnoliopsida</taxon>
        <taxon>eudicotyledons</taxon>
        <taxon>Gunneridae</taxon>
        <taxon>Pentapetalae</taxon>
        <taxon>asterids</taxon>
        <taxon>lamiids</taxon>
        <taxon>Lamiales</taxon>
        <taxon>Oleaceae</taxon>
        <taxon>Forsythieae</taxon>
        <taxon>Abeliophyllum</taxon>
    </lineage>
</organism>
<protein>
    <submittedName>
        <fullName evidence="2">Ras-related protein RABF2a</fullName>
    </submittedName>
</protein>
<evidence type="ECO:0000313" key="2">
    <source>
        <dbReference type="EMBL" id="KAL2486285.1"/>
    </source>
</evidence>
<dbReference type="SMART" id="SM00175">
    <property type="entry name" value="RAB"/>
    <property type="match status" value="1"/>
</dbReference>
<sequence>MIVYDITNKESFRQAKKFVNQLRKKCKLNIVMTLAGNKADLLDARKVAAEEAQAFAQENGLFFMETSAKTETNVLDMFYEIAKRLPIEKRLPDHSHHQPLLNPIAGPRGFLLVLPLLDSSVFSTAFAFEVSS</sequence>
<evidence type="ECO:0000313" key="3">
    <source>
        <dbReference type="Proteomes" id="UP001604336"/>
    </source>
</evidence>
<keyword evidence="1" id="KW-0547">Nucleotide-binding</keyword>
<evidence type="ECO:0000256" key="1">
    <source>
        <dbReference type="ARBA" id="ARBA00022741"/>
    </source>
</evidence>
<proteinExistence type="predicted"/>
<dbReference type="GO" id="GO:0000166">
    <property type="term" value="F:nucleotide binding"/>
    <property type="evidence" value="ECO:0007669"/>
    <property type="project" value="UniProtKB-KW"/>
</dbReference>
<dbReference type="SUPFAM" id="SSF52540">
    <property type="entry name" value="P-loop containing nucleoside triphosphate hydrolases"/>
    <property type="match status" value="1"/>
</dbReference>
<dbReference type="PROSITE" id="PS51419">
    <property type="entry name" value="RAB"/>
    <property type="match status" value="1"/>
</dbReference>
<dbReference type="SMART" id="SM00173">
    <property type="entry name" value="RAS"/>
    <property type="match status" value="1"/>
</dbReference>
<dbReference type="Pfam" id="PF00071">
    <property type="entry name" value="Ras"/>
    <property type="match status" value="1"/>
</dbReference>
<dbReference type="AlphaFoldDB" id="A0ABD1RCZ3"/>